<dbReference type="AlphaFoldDB" id="A0A2T2ZVR1"/>
<reference evidence="2 3" key="1">
    <citation type="journal article" date="2018" name="Mycol. Prog.">
        <title>Coniella lustricola, a new species from submerged detritus.</title>
        <authorList>
            <person name="Raudabaugh D.B."/>
            <person name="Iturriaga T."/>
            <person name="Carver A."/>
            <person name="Mondo S."/>
            <person name="Pangilinan J."/>
            <person name="Lipzen A."/>
            <person name="He G."/>
            <person name="Amirebrahimi M."/>
            <person name="Grigoriev I.V."/>
            <person name="Miller A.N."/>
        </authorList>
    </citation>
    <scope>NUCLEOTIDE SEQUENCE [LARGE SCALE GENOMIC DNA]</scope>
    <source>
        <strain evidence="2 3">B22-T-1</strain>
    </source>
</reference>
<dbReference type="InParanoid" id="A0A2T2ZVR1"/>
<dbReference type="EMBL" id="KZ678631">
    <property type="protein sequence ID" value="PSR77903.1"/>
    <property type="molecule type" value="Genomic_DNA"/>
</dbReference>
<evidence type="ECO:0000313" key="3">
    <source>
        <dbReference type="Proteomes" id="UP000241462"/>
    </source>
</evidence>
<sequence length="158" mass="16676">MKGGKTTTRNQVQSSVLSCYTSIDTLAAPSARQIQLRILWSSPSAHPSTVGPRALSLLETRLVQDPHDKPAHNPTRASDGEDMRRALPAMVEPSFGLMPKSARGAAVGVEDLEAGGAEGRPPLDEDDGVGWVGAQGESCESSTAEICANDEDCCERTS</sequence>
<proteinExistence type="predicted"/>
<name>A0A2T2ZVR1_9PEZI</name>
<feature type="region of interest" description="Disordered" evidence="1">
    <location>
        <begin position="114"/>
        <end position="142"/>
    </location>
</feature>
<evidence type="ECO:0000256" key="1">
    <source>
        <dbReference type="SAM" id="MobiDB-lite"/>
    </source>
</evidence>
<feature type="non-terminal residue" evidence="2">
    <location>
        <position position="158"/>
    </location>
</feature>
<dbReference type="Proteomes" id="UP000241462">
    <property type="component" value="Unassembled WGS sequence"/>
</dbReference>
<gene>
    <name evidence="2" type="ORF">BD289DRAFT_444708</name>
</gene>
<organism evidence="2 3">
    <name type="scientific">Coniella lustricola</name>
    <dbReference type="NCBI Taxonomy" id="2025994"/>
    <lineage>
        <taxon>Eukaryota</taxon>
        <taxon>Fungi</taxon>
        <taxon>Dikarya</taxon>
        <taxon>Ascomycota</taxon>
        <taxon>Pezizomycotina</taxon>
        <taxon>Sordariomycetes</taxon>
        <taxon>Sordariomycetidae</taxon>
        <taxon>Diaporthales</taxon>
        <taxon>Schizoparmaceae</taxon>
        <taxon>Coniella</taxon>
    </lineage>
</organism>
<protein>
    <submittedName>
        <fullName evidence="2">Uncharacterized protein</fullName>
    </submittedName>
</protein>
<keyword evidence="3" id="KW-1185">Reference proteome</keyword>
<accession>A0A2T2ZVR1</accession>
<evidence type="ECO:0000313" key="2">
    <source>
        <dbReference type="EMBL" id="PSR77903.1"/>
    </source>
</evidence>
<feature type="region of interest" description="Disordered" evidence="1">
    <location>
        <begin position="63"/>
        <end position="83"/>
    </location>
</feature>